<keyword evidence="3" id="KW-0695">RNA-directed DNA polymerase</keyword>
<evidence type="ECO:0000313" key="4">
    <source>
        <dbReference type="Proteomes" id="UP000311919"/>
    </source>
</evidence>
<name>A0A4Z2D6E0_SCHJA</name>
<feature type="non-terminal residue" evidence="3">
    <location>
        <position position="113"/>
    </location>
</feature>
<keyword evidence="1" id="KW-0472">Membrane</keyword>
<dbReference type="Proteomes" id="UP000311919">
    <property type="component" value="Unassembled WGS sequence"/>
</dbReference>
<evidence type="ECO:0000256" key="1">
    <source>
        <dbReference type="SAM" id="Phobius"/>
    </source>
</evidence>
<keyword evidence="1" id="KW-0812">Transmembrane</keyword>
<dbReference type="GO" id="GO:0003964">
    <property type="term" value="F:RNA-directed DNA polymerase activity"/>
    <property type="evidence" value="ECO:0007669"/>
    <property type="project" value="UniProtKB-KW"/>
</dbReference>
<keyword evidence="1" id="KW-1133">Transmembrane helix</keyword>
<dbReference type="AlphaFoldDB" id="A0A4Z2D6E0"/>
<sequence length="113" mass="12808">NLISTSQHGFLKTRSYDTCLLDYLSDITSQCDKGMVVSTIFLEYKKAFDKVPHHKFFHKLKSFGIKDPLHSLLNFNDHLSSPILITSGVVQGSVLGPLFFLMYINGICKVIHF</sequence>
<comment type="caution">
    <text evidence="3">The sequence shown here is derived from an EMBL/GenBank/DDBJ whole genome shotgun (WGS) entry which is preliminary data.</text>
</comment>
<dbReference type="OrthoDB" id="6283029at2759"/>
<keyword evidence="4" id="KW-1185">Reference proteome</keyword>
<gene>
    <name evidence="3" type="ORF">EWB00_004262</name>
</gene>
<dbReference type="PANTHER" id="PTHR33332">
    <property type="entry name" value="REVERSE TRANSCRIPTASE DOMAIN-CONTAINING PROTEIN"/>
    <property type="match status" value="1"/>
</dbReference>
<proteinExistence type="predicted"/>
<feature type="non-terminal residue" evidence="3">
    <location>
        <position position="1"/>
    </location>
</feature>
<dbReference type="STRING" id="6182.A0A4Z2D6E0"/>
<keyword evidence="3" id="KW-0548">Nucleotidyltransferase</keyword>
<organism evidence="3 4">
    <name type="scientific">Schistosoma japonicum</name>
    <name type="common">Blood fluke</name>
    <dbReference type="NCBI Taxonomy" id="6182"/>
    <lineage>
        <taxon>Eukaryota</taxon>
        <taxon>Metazoa</taxon>
        <taxon>Spiralia</taxon>
        <taxon>Lophotrochozoa</taxon>
        <taxon>Platyhelminthes</taxon>
        <taxon>Trematoda</taxon>
        <taxon>Digenea</taxon>
        <taxon>Strigeidida</taxon>
        <taxon>Schistosomatoidea</taxon>
        <taxon>Schistosomatidae</taxon>
        <taxon>Schistosoma</taxon>
    </lineage>
</organism>
<feature type="domain" description="Reverse transcriptase" evidence="2">
    <location>
        <begin position="1"/>
        <end position="113"/>
    </location>
</feature>
<dbReference type="EMBL" id="SKCS01000282">
    <property type="protein sequence ID" value="TNN11740.1"/>
    <property type="molecule type" value="Genomic_DNA"/>
</dbReference>
<dbReference type="InterPro" id="IPR000477">
    <property type="entry name" value="RT_dom"/>
</dbReference>
<keyword evidence="3" id="KW-0808">Transferase</keyword>
<dbReference type="Pfam" id="PF00078">
    <property type="entry name" value="RVT_1"/>
    <property type="match status" value="1"/>
</dbReference>
<evidence type="ECO:0000259" key="2">
    <source>
        <dbReference type="PROSITE" id="PS50878"/>
    </source>
</evidence>
<keyword evidence="3" id="KW-0540">Nuclease</keyword>
<accession>A0A4Z2D6E0</accession>
<protein>
    <submittedName>
        <fullName evidence="3">Endonuclease-reverse transcriptase</fullName>
    </submittedName>
</protein>
<feature type="transmembrane region" description="Helical" evidence="1">
    <location>
        <begin position="83"/>
        <end position="104"/>
    </location>
</feature>
<dbReference type="PROSITE" id="PS50878">
    <property type="entry name" value="RT_POL"/>
    <property type="match status" value="1"/>
</dbReference>
<keyword evidence="3" id="KW-0378">Hydrolase</keyword>
<keyword evidence="3" id="KW-0255">Endonuclease</keyword>
<reference evidence="3 4" key="1">
    <citation type="submission" date="2019-03" db="EMBL/GenBank/DDBJ databases">
        <title>An improved genome assembly of the fluke Schistosoma japonicum.</title>
        <authorList>
            <person name="Hu W."/>
            <person name="Luo F."/>
            <person name="Yin M."/>
            <person name="Mo X."/>
            <person name="Sun C."/>
            <person name="Wu Q."/>
            <person name="Zhu B."/>
            <person name="Xiang M."/>
            <person name="Wang J."/>
            <person name="Wang Y."/>
            <person name="Zhang T."/>
            <person name="Xu B."/>
            <person name="Zheng H."/>
            <person name="Feng Z."/>
        </authorList>
    </citation>
    <scope>NUCLEOTIDE SEQUENCE [LARGE SCALE GENOMIC DNA]</scope>
    <source>
        <strain evidence="3">HuSjv2</strain>
        <tissue evidence="3">Worms</tissue>
    </source>
</reference>
<evidence type="ECO:0000313" key="3">
    <source>
        <dbReference type="EMBL" id="TNN11740.1"/>
    </source>
</evidence>
<dbReference type="GO" id="GO:0004519">
    <property type="term" value="F:endonuclease activity"/>
    <property type="evidence" value="ECO:0007669"/>
    <property type="project" value="UniProtKB-KW"/>
</dbReference>